<sequence length="159" mass="18811">MKKIFFYYGNGTGNGKIGVFNFEDNDNKAIEKDIENIKLMVDELFLVDEHDKNCDMEEKTRTFILHFPDGDKYPYKQNMKIFHFHPNLIVPLSLYEDLKKEVEKRTGIIKSGKFELDLGDIIIYSTNSMCISENLEILFNYDEMLIRDYQEYSFNSTSR</sequence>
<dbReference type="AlphaFoldDB" id="A0AA96I3C5"/>
<name>A0AA96I3C5_9BACT</name>
<evidence type="ECO:0000313" key="1">
    <source>
        <dbReference type="EMBL" id="WNL16126.1"/>
    </source>
</evidence>
<proteinExistence type="predicted"/>
<dbReference type="EMBL" id="CP134846">
    <property type="protein sequence ID" value="WNL16126.1"/>
    <property type="molecule type" value="Genomic_DNA"/>
</dbReference>
<organism evidence="1">
    <name type="scientific">Arcobacter sp. AZ-2023</name>
    <dbReference type="NCBI Taxonomy" id="3074453"/>
    <lineage>
        <taxon>Bacteria</taxon>
        <taxon>Pseudomonadati</taxon>
        <taxon>Campylobacterota</taxon>
        <taxon>Epsilonproteobacteria</taxon>
        <taxon>Campylobacterales</taxon>
        <taxon>Arcobacteraceae</taxon>
        <taxon>Arcobacter</taxon>
    </lineage>
</organism>
<accession>A0AA96I3C5</accession>
<protein>
    <submittedName>
        <fullName evidence="1">Uncharacterized protein</fullName>
    </submittedName>
</protein>
<reference evidence="1" key="1">
    <citation type="submission" date="2023-09" db="EMBL/GenBank/DDBJ databases">
        <title>Arcobacter tbilisiensis sp. nov. isolated from chicken meat in Tbilisi, Georgia.</title>
        <authorList>
            <person name="Matthias R."/>
            <person name="Zautner A.E."/>
        </authorList>
    </citation>
    <scope>NUCLEOTIDE SEQUENCE</scope>
    <source>
        <strain evidence="1">LEO 107</strain>
    </source>
</reference>
<gene>
    <name evidence="1" type="ORF">RJG54_07810</name>
</gene>